<organism evidence="8 9">
    <name type="scientific">Neotoma lepida</name>
    <name type="common">Desert woodrat</name>
    <dbReference type="NCBI Taxonomy" id="56216"/>
    <lineage>
        <taxon>Eukaryota</taxon>
        <taxon>Metazoa</taxon>
        <taxon>Chordata</taxon>
        <taxon>Craniata</taxon>
        <taxon>Vertebrata</taxon>
        <taxon>Euteleostomi</taxon>
        <taxon>Mammalia</taxon>
        <taxon>Eutheria</taxon>
        <taxon>Euarchontoglires</taxon>
        <taxon>Glires</taxon>
        <taxon>Rodentia</taxon>
        <taxon>Myomorpha</taxon>
        <taxon>Muroidea</taxon>
        <taxon>Cricetidae</taxon>
        <taxon>Neotominae</taxon>
        <taxon>Neotoma</taxon>
    </lineage>
</organism>
<evidence type="ECO:0000256" key="3">
    <source>
        <dbReference type="ARBA" id="ARBA00022448"/>
    </source>
</evidence>
<evidence type="ECO:0000256" key="5">
    <source>
        <dbReference type="ARBA" id="ARBA00022989"/>
    </source>
</evidence>
<dbReference type="PANTHER" id="PTHR23511">
    <property type="entry name" value="SYNAPTIC VESICLE GLYCOPROTEIN 2"/>
    <property type="match status" value="1"/>
</dbReference>
<keyword evidence="9" id="KW-1185">Reference proteome</keyword>
<dbReference type="GO" id="GO:0022857">
    <property type="term" value="F:transmembrane transporter activity"/>
    <property type="evidence" value="ECO:0007669"/>
    <property type="project" value="InterPro"/>
</dbReference>
<name>A0A1A6FZV3_NEOLE</name>
<proteinExistence type="inferred from homology"/>
<evidence type="ECO:0000256" key="4">
    <source>
        <dbReference type="ARBA" id="ARBA00022692"/>
    </source>
</evidence>
<dbReference type="GO" id="GO:0043005">
    <property type="term" value="C:neuron projection"/>
    <property type="evidence" value="ECO:0007669"/>
    <property type="project" value="TreeGrafter"/>
</dbReference>
<dbReference type="Proteomes" id="UP000092124">
    <property type="component" value="Unassembled WGS sequence"/>
</dbReference>
<evidence type="ECO:0000256" key="7">
    <source>
        <dbReference type="SAM" id="Phobius"/>
    </source>
</evidence>
<dbReference type="InterPro" id="IPR036259">
    <property type="entry name" value="MFS_trans_sf"/>
</dbReference>
<evidence type="ECO:0000313" key="9">
    <source>
        <dbReference type="Proteomes" id="UP000092124"/>
    </source>
</evidence>
<keyword evidence="3" id="KW-0813">Transport</keyword>
<keyword evidence="4 7" id="KW-0812">Transmembrane</keyword>
<comment type="similarity">
    <text evidence="2">Belongs to the major facilitator superfamily.</text>
</comment>
<sequence length="67" mass="7937">MGTNYHFHSWRVFVIVCALPCTVSMVALKFMPESPRFLLEVSHIKTPKQMDEFIEIQSSTGTWYQRW</sequence>
<dbReference type="Pfam" id="PF00083">
    <property type="entry name" value="Sugar_tr"/>
    <property type="match status" value="1"/>
</dbReference>
<reference evidence="8 9" key="1">
    <citation type="submission" date="2016-06" db="EMBL/GenBank/DDBJ databases">
        <title>The Draft Genome Sequence and Annotation of the Desert Woodrat Neotoma lepida.</title>
        <authorList>
            <person name="Campbell M."/>
            <person name="Oakeson K.F."/>
            <person name="Yandell M."/>
            <person name="Halpert J.R."/>
            <person name="Dearing D."/>
        </authorList>
    </citation>
    <scope>NUCLEOTIDE SEQUENCE [LARGE SCALE GENOMIC DNA]</scope>
    <source>
        <strain evidence="8">417</strain>
        <tissue evidence="8">Liver</tissue>
    </source>
</reference>
<accession>A0A1A6FZV3</accession>
<dbReference type="STRING" id="56216.A0A1A6FZV3"/>
<dbReference type="GO" id="GO:0030672">
    <property type="term" value="C:synaptic vesicle membrane"/>
    <property type="evidence" value="ECO:0007669"/>
    <property type="project" value="TreeGrafter"/>
</dbReference>
<dbReference type="EMBL" id="LZPO01108587">
    <property type="protein sequence ID" value="OBS59134.1"/>
    <property type="molecule type" value="Genomic_DNA"/>
</dbReference>
<dbReference type="SUPFAM" id="SSF103473">
    <property type="entry name" value="MFS general substrate transporter"/>
    <property type="match status" value="1"/>
</dbReference>
<dbReference type="PANTHER" id="PTHR23511:SF2">
    <property type="entry name" value="SYNAPTIC VESICLE GLYCOPROTEIN 2B"/>
    <property type="match status" value="1"/>
</dbReference>
<evidence type="ECO:0008006" key="10">
    <source>
        <dbReference type="Google" id="ProtNLM"/>
    </source>
</evidence>
<dbReference type="OrthoDB" id="433512at2759"/>
<dbReference type="AlphaFoldDB" id="A0A1A6FZV3"/>
<evidence type="ECO:0000256" key="6">
    <source>
        <dbReference type="ARBA" id="ARBA00023136"/>
    </source>
</evidence>
<feature type="transmembrane region" description="Helical" evidence="7">
    <location>
        <begin position="12"/>
        <end position="31"/>
    </location>
</feature>
<gene>
    <name evidence="8" type="ORF">A6R68_09741</name>
</gene>
<keyword evidence="6 7" id="KW-0472">Membrane</keyword>
<comment type="caution">
    <text evidence="8">The sequence shown here is derived from an EMBL/GenBank/DDBJ whole genome shotgun (WGS) entry which is preliminary data.</text>
</comment>
<evidence type="ECO:0000256" key="1">
    <source>
        <dbReference type="ARBA" id="ARBA00004141"/>
    </source>
</evidence>
<evidence type="ECO:0000313" key="8">
    <source>
        <dbReference type="EMBL" id="OBS59134.1"/>
    </source>
</evidence>
<evidence type="ECO:0000256" key="2">
    <source>
        <dbReference type="ARBA" id="ARBA00008335"/>
    </source>
</evidence>
<comment type="subcellular location">
    <subcellularLocation>
        <location evidence="1">Membrane</location>
        <topology evidence="1">Multi-pass membrane protein</topology>
    </subcellularLocation>
</comment>
<protein>
    <recommendedName>
        <fullName evidence="10">Major facilitator superfamily (MFS) profile domain-containing protein</fullName>
    </recommendedName>
</protein>
<dbReference type="Gene3D" id="1.20.1250.20">
    <property type="entry name" value="MFS general substrate transporter like domains"/>
    <property type="match status" value="1"/>
</dbReference>
<feature type="non-terminal residue" evidence="8">
    <location>
        <position position="67"/>
    </location>
</feature>
<dbReference type="InterPro" id="IPR005828">
    <property type="entry name" value="MFS_sugar_transport-like"/>
</dbReference>
<keyword evidence="5 7" id="KW-1133">Transmembrane helix</keyword>